<dbReference type="InterPro" id="IPR043502">
    <property type="entry name" value="DNA/RNA_pol_sf"/>
</dbReference>
<comment type="caution">
    <text evidence="1">The sequence shown here is derived from an EMBL/GenBank/DDBJ whole genome shotgun (WGS) entry which is preliminary data.</text>
</comment>
<evidence type="ECO:0000313" key="1">
    <source>
        <dbReference type="EMBL" id="KAH8362336.1"/>
    </source>
</evidence>
<dbReference type="EMBL" id="JAJJHW010002906">
    <property type="protein sequence ID" value="KAH8362336.1"/>
    <property type="molecule type" value="Genomic_DNA"/>
</dbReference>
<gene>
    <name evidence="1" type="ORF">KR093_005908</name>
</gene>
<dbReference type="PANTHER" id="PTHR24559:SF435">
    <property type="entry name" value="RIBONUCLEASE H"/>
    <property type="match status" value="1"/>
</dbReference>
<protein>
    <submittedName>
        <fullName evidence="1">Uncharacterized protein</fullName>
    </submittedName>
</protein>
<reference evidence="1" key="1">
    <citation type="journal article" date="2021" name="Mol. Ecol. Resour.">
        <title>Phylogenomic analyses of the genus Drosophila reveals genomic signals of climate adaptation.</title>
        <authorList>
            <person name="Li F."/>
            <person name="Rane R.V."/>
            <person name="Luria V."/>
            <person name="Xiong Z."/>
            <person name="Chen J."/>
            <person name="Li Z."/>
            <person name="Catullo R.A."/>
            <person name="Griffin P.C."/>
            <person name="Schiffer M."/>
            <person name="Pearce S."/>
            <person name="Lee S.F."/>
            <person name="McElroy K."/>
            <person name="Stocker A."/>
            <person name="Shirriffs J."/>
            <person name="Cockerell F."/>
            <person name="Coppin C."/>
            <person name="Sgro C.M."/>
            <person name="Karger A."/>
            <person name="Cain J.W."/>
            <person name="Weber J.A."/>
            <person name="Santpere G."/>
            <person name="Kirschner M.W."/>
            <person name="Hoffmann A.A."/>
            <person name="Oakeshott J.G."/>
            <person name="Zhang G."/>
        </authorList>
    </citation>
    <scope>NUCLEOTIDE SEQUENCE</scope>
    <source>
        <strain evidence="1">BGI-SZ-2011g</strain>
    </source>
</reference>
<sequence length="224" mass="25777">MLRIRRRAFADPNEALLYNTSVVATIRTVNEEPIYAKLYPYPMGAADFVNNEIQDLLRNGIIQKSVSPYNNPIWVVDKKGTDENVRKKMRLVIDFRKLNERTVSDKYPTPNISMILGNLSKAKYFSTLDLNHHTQRTLPDTHNRDDETALELLPKPNNPSKRSFFLFGNKRRHAINFSCVELLLDELADVVVPKGVNAILCDLHTLAMVQNELVLQFPATKFWH</sequence>
<dbReference type="PANTHER" id="PTHR24559">
    <property type="entry name" value="TRANSPOSON TY3-I GAG-POL POLYPROTEIN"/>
    <property type="match status" value="1"/>
</dbReference>
<name>A0AAD4JX82_9MUSC</name>
<keyword evidence="2" id="KW-1185">Reference proteome</keyword>
<dbReference type="AlphaFoldDB" id="A0AAD4JX82"/>
<evidence type="ECO:0000313" key="2">
    <source>
        <dbReference type="Proteomes" id="UP001200034"/>
    </source>
</evidence>
<organism evidence="1 2">
    <name type="scientific">Drosophila rubida</name>
    <dbReference type="NCBI Taxonomy" id="30044"/>
    <lineage>
        <taxon>Eukaryota</taxon>
        <taxon>Metazoa</taxon>
        <taxon>Ecdysozoa</taxon>
        <taxon>Arthropoda</taxon>
        <taxon>Hexapoda</taxon>
        <taxon>Insecta</taxon>
        <taxon>Pterygota</taxon>
        <taxon>Neoptera</taxon>
        <taxon>Endopterygota</taxon>
        <taxon>Diptera</taxon>
        <taxon>Brachycera</taxon>
        <taxon>Muscomorpha</taxon>
        <taxon>Ephydroidea</taxon>
        <taxon>Drosophilidae</taxon>
        <taxon>Drosophila</taxon>
    </lineage>
</organism>
<proteinExistence type="predicted"/>
<dbReference type="GO" id="GO:0071897">
    <property type="term" value="P:DNA biosynthetic process"/>
    <property type="evidence" value="ECO:0007669"/>
    <property type="project" value="UniProtKB-ARBA"/>
</dbReference>
<dbReference type="InterPro" id="IPR053134">
    <property type="entry name" value="RNA-dir_DNA_polymerase"/>
</dbReference>
<dbReference type="Proteomes" id="UP001200034">
    <property type="component" value="Unassembled WGS sequence"/>
</dbReference>
<dbReference type="SUPFAM" id="SSF56672">
    <property type="entry name" value="DNA/RNA polymerases"/>
    <property type="match status" value="1"/>
</dbReference>
<accession>A0AAD4JX82</accession>
<dbReference type="Gene3D" id="3.10.10.10">
    <property type="entry name" value="HIV Type 1 Reverse Transcriptase, subunit A, domain 1"/>
    <property type="match status" value="1"/>
</dbReference>